<evidence type="ECO:0000256" key="2">
    <source>
        <dbReference type="ARBA" id="ARBA00017881"/>
    </source>
</evidence>
<evidence type="ECO:0000256" key="6">
    <source>
        <dbReference type="RuleBase" id="RU367151"/>
    </source>
</evidence>
<dbReference type="Gene3D" id="1.10.579.10">
    <property type="entry name" value="DNA Cyclobutane Dipyrimidine Photolyase, subunit A, domain 3"/>
    <property type="match status" value="1"/>
</dbReference>
<keyword evidence="5 6" id="KW-0157">Chromophore</keyword>
<dbReference type="NCBIfam" id="TIGR02765">
    <property type="entry name" value="crypto_DASH"/>
    <property type="match status" value="1"/>
</dbReference>
<dbReference type="InterPro" id="IPR002081">
    <property type="entry name" value="Cryptochrome/DNA_photolyase_1"/>
</dbReference>
<evidence type="ECO:0000256" key="5">
    <source>
        <dbReference type="ARBA" id="ARBA00022991"/>
    </source>
</evidence>
<dbReference type="EMBL" id="JAMXIB010000005">
    <property type="protein sequence ID" value="MCO5724837.1"/>
    <property type="molecule type" value="Genomic_DNA"/>
</dbReference>
<comment type="similarity">
    <text evidence="1 6">Belongs to the DNA photolyase class-1 family.</text>
</comment>
<keyword evidence="4 6" id="KW-0274">FAD</keyword>
<evidence type="ECO:0000256" key="4">
    <source>
        <dbReference type="ARBA" id="ARBA00022827"/>
    </source>
</evidence>
<proteinExistence type="inferred from homology"/>
<dbReference type="PANTHER" id="PTHR11455">
    <property type="entry name" value="CRYPTOCHROME"/>
    <property type="match status" value="1"/>
</dbReference>
<reference evidence="8 9" key="1">
    <citation type="submission" date="2022-06" db="EMBL/GenBank/DDBJ databases">
        <authorList>
            <person name="Xuan X."/>
        </authorList>
    </citation>
    <scope>NUCLEOTIDE SEQUENCE [LARGE SCALE GENOMIC DNA]</scope>
    <source>
        <strain evidence="8 9">2V75</strain>
    </source>
</reference>
<dbReference type="Gene3D" id="3.40.50.620">
    <property type="entry name" value="HUPs"/>
    <property type="match status" value="1"/>
</dbReference>
<dbReference type="RefSeq" id="WP_252741210.1">
    <property type="nucleotide sequence ID" value="NZ_JAMXIB010000005.1"/>
</dbReference>
<gene>
    <name evidence="8" type="ORF">NG653_08195</name>
</gene>
<dbReference type="PROSITE" id="PS51645">
    <property type="entry name" value="PHR_CRY_ALPHA_BETA"/>
    <property type="match status" value="1"/>
</dbReference>
<keyword evidence="9" id="KW-1185">Reference proteome</keyword>
<evidence type="ECO:0000256" key="3">
    <source>
        <dbReference type="ARBA" id="ARBA00022630"/>
    </source>
</evidence>
<sequence>MKTALHWFRNDLRCADNTSLTHACKAERVLALYCFDPRFFEKDPYGFPRTGKFRAAFLRETVEALSRELRGLNIPLFICPGRPEEAIPDLVTRFGISEIHAQREWTRDEARINARVIRSLPPGVAFREHYDQFLFHPEDTPYTDFGRVPEVFTTFRKACEKEAAVRPCLPLPQKRPDAHWVEPESDLPGLEALGLEVPERDPRSAFPFRGGSTAAWERLDQYFWKTKRLSYYKKTRNGMVGTEYSSKFSPWLANGSLSARQIYEQVKRYEKEVVRNQDTYWLVFELIWRDYFKFISLKHGNRIFHPGGIREQGESHGLSDQWLRAWTLGQTPDAFVNAHMTELRHTGWMSNRGRQNTASYWAKALGQDWRAGAAYFESMLLDYDVHSNWGNWMYNSGVGNDPRDRTFNTALQASRYDPNGAFRRLWLQPALF</sequence>
<protein>
    <recommendedName>
        <fullName evidence="2 6">Cryptochrome DASH</fullName>
    </recommendedName>
</protein>
<dbReference type="InterPro" id="IPR006050">
    <property type="entry name" value="DNA_photolyase_N"/>
</dbReference>
<dbReference type="InterPro" id="IPR036155">
    <property type="entry name" value="Crypto/Photolyase_N_sf"/>
</dbReference>
<comment type="function">
    <text evidence="6">May have a photoreceptor function.</text>
</comment>
<comment type="cofactor">
    <cofactor evidence="6">
        <name>(6R)-5,10-methylene-5,6,7,8-tetrahydrofolate</name>
        <dbReference type="ChEBI" id="CHEBI:15636"/>
    </cofactor>
    <text evidence="6">Binds 1 5,10-methenyltetrahydrofolate (MTHF) per subunit.</text>
</comment>
<evidence type="ECO:0000313" key="9">
    <source>
        <dbReference type="Proteomes" id="UP001206312"/>
    </source>
</evidence>
<name>A0ABT1AYX2_9FLAO</name>
<comment type="cofactor">
    <cofactor evidence="6">
        <name>FAD</name>
        <dbReference type="ChEBI" id="CHEBI:57692"/>
    </cofactor>
    <text evidence="6">Binds 1 FAD per subunit.</text>
</comment>
<evidence type="ECO:0000256" key="1">
    <source>
        <dbReference type="ARBA" id="ARBA00005862"/>
    </source>
</evidence>
<dbReference type="Pfam" id="PF00875">
    <property type="entry name" value="DNA_photolyase"/>
    <property type="match status" value="1"/>
</dbReference>
<accession>A0ABT1AYX2</accession>
<dbReference type="Proteomes" id="UP001206312">
    <property type="component" value="Unassembled WGS sequence"/>
</dbReference>
<dbReference type="InterPro" id="IPR036134">
    <property type="entry name" value="Crypto/Photolyase_FAD-like_sf"/>
</dbReference>
<comment type="caution">
    <text evidence="8">The sequence shown here is derived from an EMBL/GenBank/DDBJ whole genome shotgun (WGS) entry which is preliminary data.</text>
</comment>
<evidence type="ECO:0000313" key="8">
    <source>
        <dbReference type="EMBL" id="MCO5724837.1"/>
    </source>
</evidence>
<organism evidence="8 9">
    <name type="scientific">Robiginitalea marina</name>
    <dbReference type="NCBI Taxonomy" id="2954105"/>
    <lineage>
        <taxon>Bacteria</taxon>
        <taxon>Pseudomonadati</taxon>
        <taxon>Bacteroidota</taxon>
        <taxon>Flavobacteriia</taxon>
        <taxon>Flavobacteriales</taxon>
        <taxon>Flavobacteriaceae</taxon>
        <taxon>Robiginitalea</taxon>
    </lineage>
</organism>
<dbReference type="InterPro" id="IPR005101">
    <property type="entry name" value="Cryptochr/Photolyase_FAD-bd"/>
</dbReference>
<dbReference type="PANTHER" id="PTHR11455:SF22">
    <property type="entry name" value="CRYPTOCHROME DASH"/>
    <property type="match status" value="1"/>
</dbReference>
<feature type="domain" description="Photolyase/cryptochrome alpha/beta" evidence="7">
    <location>
        <begin position="2"/>
        <end position="134"/>
    </location>
</feature>
<dbReference type="SUPFAM" id="SSF52425">
    <property type="entry name" value="Cryptochrome/photolyase, N-terminal domain"/>
    <property type="match status" value="1"/>
</dbReference>
<dbReference type="InterPro" id="IPR014133">
    <property type="entry name" value="Cry_DASH"/>
</dbReference>
<evidence type="ECO:0000259" key="7">
    <source>
        <dbReference type="PROSITE" id="PS51645"/>
    </source>
</evidence>
<dbReference type="SUPFAM" id="SSF48173">
    <property type="entry name" value="Cryptochrome/photolyase FAD-binding domain"/>
    <property type="match status" value="1"/>
</dbReference>
<dbReference type="Gene3D" id="1.25.40.80">
    <property type="match status" value="1"/>
</dbReference>
<dbReference type="Pfam" id="PF03441">
    <property type="entry name" value="FAD_binding_7"/>
    <property type="match status" value="1"/>
</dbReference>
<dbReference type="InterPro" id="IPR014729">
    <property type="entry name" value="Rossmann-like_a/b/a_fold"/>
</dbReference>
<keyword evidence="3 6" id="KW-0285">Flavoprotein</keyword>